<evidence type="ECO:0000313" key="15">
    <source>
        <dbReference type="Proteomes" id="UP000030755"/>
    </source>
</evidence>
<feature type="site" description="Histone H3K4me3 binding" evidence="8">
    <location>
        <position position="259"/>
    </location>
</feature>
<evidence type="ECO:0000313" key="14">
    <source>
        <dbReference type="EMBL" id="EPZ36587.1"/>
    </source>
</evidence>
<keyword evidence="7 11" id="KW-0539">Nucleus</keyword>
<keyword evidence="3 9" id="KW-0479">Metal-binding</keyword>
<feature type="binding site" evidence="9">
    <location>
        <position position="249"/>
    </location>
    <ligand>
        <name>Zn(2+)</name>
        <dbReference type="ChEBI" id="CHEBI:29105"/>
        <label>1</label>
    </ligand>
</feature>
<dbReference type="InterPro" id="IPR019787">
    <property type="entry name" value="Znf_PHD-finger"/>
</dbReference>
<evidence type="ECO:0000256" key="2">
    <source>
        <dbReference type="ARBA" id="ARBA00010210"/>
    </source>
</evidence>
<comment type="domain">
    <text evidence="11">The PHD-type zinc finger mediates the binding to H3K4me3.</text>
</comment>
<dbReference type="InterPro" id="IPR011011">
    <property type="entry name" value="Znf_FYVE_PHD"/>
</dbReference>
<dbReference type="OrthoDB" id="5411773at2759"/>
<dbReference type="InterPro" id="IPR001965">
    <property type="entry name" value="Znf_PHD"/>
</dbReference>
<feature type="binding site" evidence="9">
    <location>
        <position position="276"/>
    </location>
    <ligand>
        <name>Zn(2+)</name>
        <dbReference type="ChEBI" id="CHEBI:29105"/>
        <label>1</label>
    </ligand>
</feature>
<evidence type="ECO:0000256" key="6">
    <source>
        <dbReference type="ARBA" id="ARBA00022853"/>
    </source>
</evidence>
<dbReference type="Gene3D" id="6.10.140.1740">
    <property type="match status" value="1"/>
</dbReference>
<keyword evidence="15" id="KW-1185">Reference proteome</keyword>
<dbReference type="PROSITE" id="PS50016">
    <property type="entry name" value="ZF_PHD_2"/>
    <property type="match status" value="1"/>
</dbReference>
<feature type="compositionally biased region" description="Basic and acidic residues" evidence="12">
    <location>
        <begin position="157"/>
        <end position="169"/>
    </location>
</feature>
<dbReference type="AlphaFoldDB" id="A0A075B2P5"/>
<proteinExistence type="inferred from homology"/>
<evidence type="ECO:0000256" key="4">
    <source>
        <dbReference type="ARBA" id="ARBA00022771"/>
    </source>
</evidence>
<dbReference type="Proteomes" id="UP000030755">
    <property type="component" value="Unassembled WGS sequence"/>
</dbReference>
<dbReference type="PANTHER" id="PTHR10333">
    <property type="entry name" value="INHIBITOR OF GROWTH PROTEIN"/>
    <property type="match status" value="1"/>
</dbReference>
<feature type="binding site" evidence="9">
    <location>
        <position position="289"/>
    </location>
    <ligand>
        <name>Zn(2+)</name>
        <dbReference type="ChEBI" id="CHEBI:29105"/>
        <label>2</label>
    </ligand>
</feature>
<evidence type="ECO:0000256" key="10">
    <source>
        <dbReference type="PROSITE-ProRule" id="PRU00146"/>
    </source>
</evidence>
<dbReference type="GO" id="GO:0006325">
    <property type="term" value="P:chromatin organization"/>
    <property type="evidence" value="ECO:0007669"/>
    <property type="project" value="UniProtKB-KW"/>
</dbReference>
<feature type="binding site" evidence="9">
    <location>
        <position position="267"/>
    </location>
    <ligand>
        <name>Zn(2+)</name>
        <dbReference type="ChEBI" id="CHEBI:29105"/>
        <label>2</label>
    </ligand>
</feature>
<feature type="compositionally biased region" description="Basic and acidic residues" evidence="12">
    <location>
        <begin position="222"/>
        <end position="231"/>
    </location>
</feature>
<dbReference type="GO" id="GO:0005634">
    <property type="term" value="C:nucleus"/>
    <property type="evidence" value="ECO:0007669"/>
    <property type="project" value="UniProtKB-SubCell"/>
</dbReference>
<evidence type="ECO:0000256" key="7">
    <source>
        <dbReference type="ARBA" id="ARBA00023242"/>
    </source>
</evidence>
<feature type="compositionally biased region" description="Acidic residues" evidence="12">
    <location>
        <begin position="190"/>
        <end position="200"/>
    </location>
</feature>
<reference evidence="14 15" key="1">
    <citation type="journal article" date="2013" name="Curr. Biol.">
        <title>Shared signatures of parasitism and phylogenomics unite Cryptomycota and microsporidia.</title>
        <authorList>
            <person name="James T.Y."/>
            <person name="Pelin A."/>
            <person name="Bonen L."/>
            <person name="Ahrendt S."/>
            <person name="Sain D."/>
            <person name="Corradi N."/>
            <person name="Stajich J.E."/>
        </authorList>
    </citation>
    <scope>NUCLEOTIDE SEQUENCE [LARGE SCALE GENOMIC DNA]</scope>
    <source>
        <strain evidence="14 15">CSF55</strain>
    </source>
</reference>
<evidence type="ECO:0000256" key="8">
    <source>
        <dbReference type="PIRSR" id="PIRSR628651-50"/>
    </source>
</evidence>
<dbReference type="STRING" id="988480.A0A075B2P5"/>
<evidence type="ECO:0000259" key="13">
    <source>
        <dbReference type="PROSITE" id="PS50016"/>
    </source>
</evidence>
<dbReference type="EMBL" id="KE560523">
    <property type="protein sequence ID" value="EPZ36587.1"/>
    <property type="molecule type" value="Genomic_DNA"/>
</dbReference>
<dbReference type="InterPro" id="IPR028651">
    <property type="entry name" value="ING_fam"/>
</dbReference>
<accession>A0A075B2P5</accession>
<organism evidence="14 15">
    <name type="scientific">Rozella allomycis (strain CSF55)</name>
    <dbReference type="NCBI Taxonomy" id="988480"/>
    <lineage>
        <taxon>Eukaryota</taxon>
        <taxon>Fungi</taxon>
        <taxon>Fungi incertae sedis</taxon>
        <taxon>Cryptomycota</taxon>
        <taxon>Cryptomycota incertae sedis</taxon>
        <taxon>Rozella</taxon>
    </lineage>
</organism>
<feature type="binding site" evidence="9">
    <location>
        <position position="262"/>
    </location>
    <ligand>
        <name>Zn(2+)</name>
        <dbReference type="ChEBI" id="CHEBI:29105"/>
        <label>2</label>
    </ligand>
</feature>
<evidence type="ECO:0000256" key="12">
    <source>
        <dbReference type="SAM" id="MobiDB-lite"/>
    </source>
</evidence>
<keyword evidence="4 10" id="KW-0863">Zinc-finger</keyword>
<evidence type="ECO:0000256" key="11">
    <source>
        <dbReference type="RuleBase" id="RU361213"/>
    </source>
</evidence>
<evidence type="ECO:0000256" key="9">
    <source>
        <dbReference type="PIRSR" id="PIRSR628651-51"/>
    </source>
</evidence>
<sequence>MFLDDYLDTVEALPVDLQKHLSDIKAHDAQAAKLLLSDQGEENHQSRLKEIHELFTDILQKSNEKLALATNAYNIVDKHVMRLDKDLEKFEEEMNRNAAHIVARSEETNEQPAKRRRRQVNKEKEVKERAPSPDNSVTSETQPVASRARRAAARSQRLREASLSKESHSRTRNTSSVRNEDDSEQSEKEDPAEDKEEAEVKEEKVEEQMQVDEPAVEEDENSEKKEMDSSPRKFNVNDMPVDPNEPVYCYCKQVSYGEMIACDNDDCDVEWFHYDCVGLSQPPKGKWYCKECVEKRKLK</sequence>
<dbReference type="SUPFAM" id="SSF57903">
    <property type="entry name" value="FYVE/PHD zinc finger"/>
    <property type="match status" value="1"/>
</dbReference>
<feature type="binding site" evidence="9">
    <location>
        <position position="292"/>
    </location>
    <ligand>
        <name>Zn(2+)</name>
        <dbReference type="ChEBI" id="CHEBI:29105"/>
        <label>2</label>
    </ligand>
</feature>
<feature type="region of interest" description="Disordered" evidence="12">
    <location>
        <begin position="100"/>
        <end position="239"/>
    </location>
</feature>
<feature type="compositionally biased region" description="Polar residues" evidence="12">
    <location>
        <begin position="133"/>
        <end position="144"/>
    </location>
</feature>
<feature type="binding site" evidence="9">
    <location>
        <position position="273"/>
    </location>
    <ligand>
        <name>Zn(2+)</name>
        <dbReference type="ChEBI" id="CHEBI:29105"/>
        <label>1</label>
    </ligand>
</feature>
<evidence type="ECO:0000256" key="1">
    <source>
        <dbReference type="ARBA" id="ARBA00004123"/>
    </source>
</evidence>
<dbReference type="FunFam" id="3.30.40.10:FF:000016">
    <property type="entry name" value="Inhibitor of growth protein"/>
    <property type="match status" value="1"/>
</dbReference>
<feature type="binding site" evidence="9">
    <location>
        <position position="251"/>
    </location>
    <ligand>
        <name>Zn(2+)</name>
        <dbReference type="ChEBI" id="CHEBI:29105"/>
        <label>1</label>
    </ligand>
</feature>
<feature type="site" description="Histone H3K4me3 binding" evidence="8">
    <location>
        <position position="271"/>
    </location>
</feature>
<keyword evidence="6 11" id="KW-0156">Chromatin regulator</keyword>
<comment type="subunit">
    <text evidence="11">Component of an histone acetyltransferase complex. Interacts with H3K4me3 and to a lesser extent with H3K4me2.</text>
</comment>
<evidence type="ECO:0000256" key="3">
    <source>
        <dbReference type="ARBA" id="ARBA00022723"/>
    </source>
</evidence>
<dbReference type="InterPro" id="IPR059153">
    <property type="entry name" value="NSD_PHD-1st"/>
</dbReference>
<feature type="domain" description="PHD-type" evidence="13">
    <location>
        <begin position="246"/>
        <end position="295"/>
    </location>
</feature>
<protein>
    <recommendedName>
        <fullName evidence="11">Chromatin modification-related protein</fullName>
    </recommendedName>
</protein>
<dbReference type="Gene3D" id="3.30.40.10">
    <property type="entry name" value="Zinc/RING finger domain, C3HC4 (zinc finger)"/>
    <property type="match status" value="1"/>
</dbReference>
<gene>
    <name evidence="14" type="ORF">O9G_001571</name>
</gene>
<comment type="function">
    <text evidence="11">Component of an histone acetyltransferase complex.</text>
</comment>
<dbReference type="OMA" id="IRNCNEA"/>
<feature type="compositionally biased region" description="Basic and acidic residues" evidence="12">
    <location>
        <begin position="120"/>
        <end position="131"/>
    </location>
</feature>
<dbReference type="Pfam" id="PF12998">
    <property type="entry name" value="ING"/>
    <property type="match status" value="1"/>
</dbReference>
<keyword evidence="5 9" id="KW-0862">Zinc</keyword>
<dbReference type="InterPro" id="IPR019786">
    <property type="entry name" value="Zinc_finger_PHD-type_CS"/>
</dbReference>
<feature type="site" description="Histone H3K4me3 binding" evidence="8">
    <location>
        <position position="248"/>
    </location>
</feature>
<comment type="similarity">
    <text evidence="2 11">Belongs to the ING family.</text>
</comment>
<name>A0A075B2P5_ROZAC</name>
<dbReference type="GO" id="GO:0008270">
    <property type="term" value="F:zinc ion binding"/>
    <property type="evidence" value="ECO:0007669"/>
    <property type="project" value="UniProtKB-KW"/>
</dbReference>
<dbReference type="SMART" id="SM00249">
    <property type="entry name" value="PHD"/>
    <property type="match status" value="1"/>
</dbReference>
<comment type="subcellular location">
    <subcellularLocation>
        <location evidence="1 11">Nucleus</location>
    </subcellularLocation>
</comment>
<feature type="site" description="Histone H3K4me3 binding" evidence="8">
    <location>
        <position position="263"/>
    </location>
</feature>
<dbReference type="PROSITE" id="PS01359">
    <property type="entry name" value="ZF_PHD_1"/>
    <property type="match status" value="1"/>
</dbReference>
<dbReference type="Pfam" id="PF23011">
    <property type="entry name" value="PHD-1st_NSD"/>
    <property type="match status" value="1"/>
</dbReference>
<dbReference type="InterPro" id="IPR013083">
    <property type="entry name" value="Znf_RING/FYVE/PHD"/>
</dbReference>
<dbReference type="HOGENOM" id="CLU_031900_5_1_1"/>
<dbReference type="InterPro" id="IPR024610">
    <property type="entry name" value="ING_N_histone-binding"/>
</dbReference>
<dbReference type="CDD" id="cd15587">
    <property type="entry name" value="PHD_Yng1p_like"/>
    <property type="match status" value="1"/>
</dbReference>
<evidence type="ECO:0000256" key="5">
    <source>
        <dbReference type="ARBA" id="ARBA00022833"/>
    </source>
</evidence>
<dbReference type="SMART" id="SM01408">
    <property type="entry name" value="ING"/>
    <property type="match status" value="1"/>
</dbReference>